<dbReference type="AlphaFoldDB" id="A0A3A4ZJ23"/>
<proteinExistence type="predicted"/>
<evidence type="ECO:0000313" key="3">
    <source>
        <dbReference type="Proteomes" id="UP000265540"/>
    </source>
</evidence>
<comment type="caution">
    <text evidence="2">The sequence shown here is derived from an EMBL/GenBank/DDBJ whole genome shotgun (WGS) entry which is preliminary data.</text>
</comment>
<feature type="transmembrane region" description="Helical" evidence="1">
    <location>
        <begin position="72"/>
        <end position="93"/>
    </location>
</feature>
<evidence type="ECO:0000256" key="1">
    <source>
        <dbReference type="SAM" id="Phobius"/>
    </source>
</evidence>
<dbReference type="Proteomes" id="UP000265540">
    <property type="component" value="Unassembled WGS sequence"/>
</dbReference>
<keyword evidence="1" id="KW-0472">Membrane</keyword>
<keyword evidence="1" id="KW-0812">Transmembrane</keyword>
<accession>A0A3A4ZJ23</accession>
<sequence length="110" mass="11673">MQLLQRVYAQVDTSVSDPLGGRIGSLAELLAFILNLVLGVGFALVLIMLALGFIQYIMSQGDKAGVEKAQKWVTYAVVGGVGLFLVFVLRAVITQFTGGNNVNVGTNVTI</sequence>
<reference evidence="2 3" key="1">
    <citation type="journal article" date="2017" name="ISME J.">
        <title>Energy and carbon metabolisms in a deep terrestrial subsurface fluid microbial community.</title>
        <authorList>
            <person name="Momper L."/>
            <person name="Jungbluth S.P."/>
            <person name="Lee M.D."/>
            <person name="Amend J.P."/>
        </authorList>
    </citation>
    <scope>NUCLEOTIDE SEQUENCE [LARGE SCALE GENOMIC DNA]</scope>
    <source>
        <strain evidence="2">SURF_46</strain>
    </source>
</reference>
<dbReference type="EMBL" id="QZJF01000017">
    <property type="protein sequence ID" value="RJR26847.1"/>
    <property type="molecule type" value="Genomic_DNA"/>
</dbReference>
<gene>
    <name evidence="2" type="ORF">C4561_03675</name>
</gene>
<protein>
    <submittedName>
        <fullName evidence="2">Uncharacterized protein</fullName>
    </submittedName>
</protein>
<feature type="transmembrane region" description="Helical" evidence="1">
    <location>
        <begin position="29"/>
        <end position="51"/>
    </location>
</feature>
<keyword evidence="1" id="KW-1133">Transmembrane helix</keyword>
<organism evidence="2 3">
    <name type="scientific">candidate division WWE3 bacterium</name>
    <dbReference type="NCBI Taxonomy" id="2053526"/>
    <lineage>
        <taxon>Bacteria</taxon>
        <taxon>Katanobacteria</taxon>
    </lineage>
</organism>
<evidence type="ECO:0000313" key="2">
    <source>
        <dbReference type="EMBL" id="RJR26847.1"/>
    </source>
</evidence>
<name>A0A3A4ZJ23_UNCKA</name>